<organism evidence="2">
    <name type="scientific">Streptomyces haneummycinicus</name>
    <dbReference type="NCBI Taxonomy" id="3074435"/>
    <lineage>
        <taxon>Bacteria</taxon>
        <taxon>Bacillati</taxon>
        <taxon>Actinomycetota</taxon>
        <taxon>Actinomycetes</taxon>
        <taxon>Kitasatosporales</taxon>
        <taxon>Streptomycetaceae</taxon>
        <taxon>Streptomyces</taxon>
    </lineage>
</organism>
<accession>A0AAT9HDK2</accession>
<gene>
    <name evidence="2" type="ORF">SHKM778_18750</name>
</gene>
<evidence type="ECO:0000313" key="2">
    <source>
        <dbReference type="EMBL" id="BFO15487.1"/>
    </source>
</evidence>
<name>A0AAT9HDK2_9ACTN</name>
<feature type="region of interest" description="Disordered" evidence="1">
    <location>
        <begin position="230"/>
        <end position="254"/>
    </location>
</feature>
<proteinExistence type="predicted"/>
<protein>
    <submittedName>
        <fullName evidence="2">Uncharacterized protein</fullName>
    </submittedName>
</protein>
<dbReference type="EMBL" id="AP035768">
    <property type="protein sequence ID" value="BFO15487.1"/>
    <property type="molecule type" value="Genomic_DNA"/>
</dbReference>
<sequence length="254" mass="27526">MRDADPVLRGAGPFSLDLFERAARELRATEHGLVDDELTPGAYRELLTRAADTLRRDPAAVLTDLVTLPHVTLVAEGIAGIPEQDVNDEAARILGLDPYTAAIGRPERAELFWATVKALEWESRTPTRTPSRPACSTWTSRTRPCGPTCSSWSPVRRRPVWTWEAWLNWAPSTWSCWAPSPREPAVRRPGEPAGRHWAPGTAGHSVDVHSAVVMAATPTAAIAPCAGRRCRGPPTPPGPPRTWCGARAGPTTSA</sequence>
<evidence type="ECO:0000256" key="1">
    <source>
        <dbReference type="SAM" id="MobiDB-lite"/>
    </source>
</evidence>
<reference evidence="2" key="2">
    <citation type="submission" date="2024-07" db="EMBL/GenBank/DDBJ databases">
        <title>Streptomyces haneummycinica sp. nov., a new antibiotic-producing actinobacterium isolated from marine sediment.</title>
        <authorList>
            <person name="Uemura M."/>
            <person name="Hamada M."/>
            <person name="Hirano S."/>
            <person name="Kobayashi K."/>
            <person name="Ohshiro T."/>
            <person name="Kobayashi T."/>
            <person name="Terahara T."/>
        </authorList>
    </citation>
    <scope>NUCLEOTIDE SEQUENCE</scope>
    <source>
        <strain evidence="2">KM77-8</strain>
    </source>
</reference>
<dbReference type="AlphaFoldDB" id="A0AAT9HDK2"/>
<reference evidence="2" key="1">
    <citation type="submission" date="2024-06" db="EMBL/GenBank/DDBJ databases">
        <authorList>
            <consortium name="consrtm"/>
            <person name="Uemura M."/>
            <person name="Terahara T."/>
        </authorList>
    </citation>
    <scope>NUCLEOTIDE SEQUENCE</scope>
    <source>
        <strain evidence="2">KM77-8</strain>
    </source>
</reference>